<gene>
    <name evidence="1" type="ORF">HMPREF1015_03143</name>
</gene>
<dbReference type="EMBL" id="ACWF01000104">
    <property type="protein sequence ID" value="EHL77918.1"/>
    <property type="molecule type" value="Genomic_DNA"/>
</dbReference>
<evidence type="ECO:0000313" key="1">
    <source>
        <dbReference type="EMBL" id="EHL77918.1"/>
    </source>
</evidence>
<organism evidence="1 2">
    <name type="scientific">Bacillus smithii 7_3_47FAA</name>
    <dbReference type="NCBI Taxonomy" id="665952"/>
    <lineage>
        <taxon>Bacteria</taxon>
        <taxon>Bacillati</taxon>
        <taxon>Bacillota</taxon>
        <taxon>Bacilli</taxon>
        <taxon>Bacillales</taxon>
        <taxon>Bacillaceae</taxon>
        <taxon>Bacillus</taxon>
    </lineage>
</organism>
<dbReference type="HOGENOM" id="CLU_3380586_0_0_9"/>
<evidence type="ECO:0000313" key="2">
    <source>
        <dbReference type="Proteomes" id="UP000011747"/>
    </source>
</evidence>
<sequence>MKVLRWMLQSGGGTMDFEHDDLKVECKKSEFWE</sequence>
<reference evidence="1 2" key="1">
    <citation type="submission" date="2011-09" db="EMBL/GenBank/DDBJ databases">
        <title>The Genome Sequence of Bacillus smithii 7_3_47FAA.</title>
        <authorList>
            <consortium name="The Broad Institute Genome Sequencing Platform"/>
            <person name="Earl A."/>
            <person name="Ward D."/>
            <person name="Feldgarden M."/>
            <person name="Gevers D."/>
            <person name="Daigneault M."/>
            <person name="Strauss J."/>
            <person name="Allen-Vercoe E."/>
            <person name="Young S.K."/>
            <person name="Zeng Q."/>
            <person name="Gargeya S."/>
            <person name="Fitzgerald M."/>
            <person name="Haas B."/>
            <person name="Abouelleil A."/>
            <person name="Alvarado L."/>
            <person name="Arachchi H.M."/>
            <person name="Berlin A."/>
            <person name="Brown A."/>
            <person name="Chapman S.B."/>
            <person name="Chen Z."/>
            <person name="Dunbar C."/>
            <person name="Freedman E."/>
            <person name="Gearin G."/>
            <person name="Goldberg J."/>
            <person name="Griggs A."/>
            <person name="Gujja S."/>
            <person name="Heiman D."/>
            <person name="Howarth C."/>
            <person name="Larson L."/>
            <person name="Lui A."/>
            <person name="MacDonald P.J.P."/>
            <person name="Montmayeur A."/>
            <person name="Murphy C."/>
            <person name="Neiman D."/>
            <person name="Pearson M."/>
            <person name="Priest M."/>
            <person name="Roberts A."/>
            <person name="Saif S."/>
            <person name="Shea T."/>
            <person name="Shenoy N."/>
            <person name="Sisk P."/>
            <person name="Stolte C."/>
            <person name="Sykes S."/>
            <person name="Wortman J."/>
            <person name="Nusbaum C."/>
            <person name="Birren B."/>
        </authorList>
    </citation>
    <scope>NUCLEOTIDE SEQUENCE [LARGE SCALE GENOMIC DNA]</scope>
    <source>
        <strain evidence="1 2">7_3_47FAA</strain>
    </source>
</reference>
<comment type="caution">
    <text evidence="1">The sequence shown here is derived from an EMBL/GenBank/DDBJ whole genome shotgun (WGS) entry which is preliminary data.</text>
</comment>
<proteinExistence type="predicted"/>
<dbReference type="Proteomes" id="UP000011747">
    <property type="component" value="Unassembled WGS sequence"/>
</dbReference>
<accession>G9QLQ0</accession>
<keyword evidence="2" id="KW-1185">Reference proteome</keyword>
<dbReference type="AlphaFoldDB" id="G9QLQ0"/>
<name>G9QLQ0_9BACI</name>
<protein>
    <submittedName>
        <fullName evidence="1">Uncharacterized protein</fullName>
    </submittedName>
</protein>